<sequence>MRKDSHSNVNVVASLVPAVQAATLKGSTIDTKGFYSALLIVNTGAIASAGDYVVTMEHSDTTTDGDFTTVPVADKIGTLPSTLAASTVYRQAYIGSKRYLRAVITKTGGTSIAAGAVFVLGMPQLAPVA</sequence>
<dbReference type="OrthoDB" id="5464931at2"/>
<evidence type="ECO:0000313" key="2">
    <source>
        <dbReference type="Proteomes" id="UP000183447"/>
    </source>
</evidence>
<dbReference type="RefSeq" id="WP_072339640.1">
    <property type="nucleotide sequence ID" value="NZ_FPKU01000001.1"/>
</dbReference>
<dbReference type="STRING" id="665118.SAMN02983003_1064"/>
<evidence type="ECO:0000313" key="1">
    <source>
        <dbReference type="EMBL" id="SFZ82414.1"/>
    </source>
</evidence>
<dbReference type="EMBL" id="FPKU01000001">
    <property type="protein sequence ID" value="SFZ82414.1"/>
    <property type="molecule type" value="Genomic_DNA"/>
</dbReference>
<name>A0A1K2HVA2_9HYPH</name>
<proteinExistence type="predicted"/>
<protein>
    <submittedName>
        <fullName evidence="1">Uncharacterized protein</fullName>
    </submittedName>
</protein>
<organism evidence="1 2">
    <name type="scientific">Devosia enhydra</name>
    <dbReference type="NCBI Taxonomy" id="665118"/>
    <lineage>
        <taxon>Bacteria</taxon>
        <taxon>Pseudomonadati</taxon>
        <taxon>Pseudomonadota</taxon>
        <taxon>Alphaproteobacteria</taxon>
        <taxon>Hyphomicrobiales</taxon>
        <taxon>Devosiaceae</taxon>
        <taxon>Devosia</taxon>
    </lineage>
</organism>
<dbReference type="Proteomes" id="UP000183447">
    <property type="component" value="Unassembled WGS sequence"/>
</dbReference>
<dbReference type="AlphaFoldDB" id="A0A1K2HVA2"/>
<gene>
    <name evidence="1" type="ORF">SAMN02983003_1064</name>
</gene>
<accession>A0A1K2HVA2</accession>
<keyword evidence="2" id="KW-1185">Reference proteome</keyword>
<reference evidence="1 2" key="1">
    <citation type="submission" date="2016-11" db="EMBL/GenBank/DDBJ databases">
        <authorList>
            <person name="Jaros S."/>
            <person name="Januszkiewicz K."/>
            <person name="Wedrychowicz H."/>
        </authorList>
    </citation>
    <scope>NUCLEOTIDE SEQUENCE [LARGE SCALE GENOMIC DNA]</scope>
    <source>
        <strain evidence="1 2">ATCC 23634</strain>
    </source>
</reference>